<sequence length="149" mass="15947">MLLLVEVSLLVALPVTATAIGSPDDRDRAGRALTMTCHGVTESHDPWPGSFYAGPVLASLAVGTGACGYALRHITRRPRDEQERRTRALAITAAWGLLISAPLAVRRVDPVRVDTASPVPPALPGRGTGARRGRRGDTQETAKSKVKYW</sequence>
<dbReference type="Proteomes" id="UP000053429">
    <property type="component" value="Unassembled WGS sequence"/>
</dbReference>
<organism evidence="3 4">
    <name type="scientific">Streptomyces caeruleatus</name>
    <dbReference type="NCBI Taxonomy" id="661399"/>
    <lineage>
        <taxon>Bacteria</taxon>
        <taxon>Bacillati</taxon>
        <taxon>Actinomycetota</taxon>
        <taxon>Actinomycetes</taxon>
        <taxon>Kitasatosporales</taxon>
        <taxon>Streptomycetaceae</taxon>
        <taxon>Streptomyces</taxon>
    </lineage>
</organism>
<keyword evidence="4" id="KW-1185">Reference proteome</keyword>
<evidence type="ECO:0000313" key="3">
    <source>
        <dbReference type="EMBL" id="KUN90943.1"/>
    </source>
</evidence>
<evidence type="ECO:0000256" key="1">
    <source>
        <dbReference type="SAM" id="MobiDB-lite"/>
    </source>
</evidence>
<proteinExistence type="predicted"/>
<feature type="transmembrane region" description="Helical" evidence="2">
    <location>
        <begin position="51"/>
        <end position="74"/>
    </location>
</feature>
<evidence type="ECO:0000256" key="2">
    <source>
        <dbReference type="SAM" id="Phobius"/>
    </source>
</evidence>
<name>A0A117RHG7_9ACTN</name>
<dbReference type="STRING" id="661399.AQJ67_43165"/>
<reference evidence="3 4" key="1">
    <citation type="submission" date="2015-10" db="EMBL/GenBank/DDBJ databases">
        <title>Draft genome sequence of Streptomyces caeruleatus NRRL B-24802, type strain for the species Streptomyces caeruleatus.</title>
        <authorList>
            <person name="Ruckert C."/>
            <person name="Winkler A."/>
            <person name="Kalinowski J."/>
            <person name="Kampfer P."/>
            <person name="Glaeser S."/>
        </authorList>
    </citation>
    <scope>NUCLEOTIDE SEQUENCE [LARGE SCALE GENOMIC DNA]</scope>
    <source>
        <strain evidence="3 4">NRRL B-24802</strain>
    </source>
</reference>
<evidence type="ECO:0000313" key="4">
    <source>
        <dbReference type="Proteomes" id="UP000053429"/>
    </source>
</evidence>
<feature type="region of interest" description="Disordered" evidence="1">
    <location>
        <begin position="114"/>
        <end position="149"/>
    </location>
</feature>
<dbReference type="EMBL" id="LMWY01000069">
    <property type="protein sequence ID" value="KUN90943.1"/>
    <property type="molecule type" value="Genomic_DNA"/>
</dbReference>
<dbReference type="AlphaFoldDB" id="A0A117RHG7"/>
<comment type="caution">
    <text evidence="3">The sequence shown here is derived from an EMBL/GenBank/DDBJ whole genome shotgun (WGS) entry which is preliminary data.</text>
</comment>
<protein>
    <submittedName>
        <fullName evidence="3">Uncharacterized protein</fullName>
    </submittedName>
</protein>
<keyword evidence="2" id="KW-0472">Membrane</keyword>
<accession>A0A117RHG7</accession>
<keyword evidence="2" id="KW-0812">Transmembrane</keyword>
<gene>
    <name evidence="3" type="ORF">AQJ67_43165</name>
</gene>
<keyword evidence="2" id="KW-1133">Transmembrane helix</keyword>